<dbReference type="Gene3D" id="3.40.50.10490">
    <property type="entry name" value="Glucose-6-phosphate isomerase like protein, domain 1"/>
    <property type="match status" value="1"/>
</dbReference>
<dbReference type="InterPro" id="IPR035472">
    <property type="entry name" value="RpiR-like_SIS"/>
</dbReference>
<dbReference type="Gene3D" id="1.10.10.10">
    <property type="entry name" value="Winged helix-like DNA-binding domain superfamily/Winged helix DNA-binding domain"/>
    <property type="match status" value="1"/>
</dbReference>
<proteinExistence type="predicted"/>
<dbReference type="InterPro" id="IPR009057">
    <property type="entry name" value="Homeodomain-like_sf"/>
</dbReference>
<dbReference type="InterPro" id="IPR046348">
    <property type="entry name" value="SIS_dom_sf"/>
</dbReference>
<dbReference type="PANTHER" id="PTHR30514">
    <property type="entry name" value="GLUCOKINASE"/>
    <property type="match status" value="1"/>
</dbReference>
<evidence type="ECO:0000256" key="3">
    <source>
        <dbReference type="ARBA" id="ARBA00023163"/>
    </source>
</evidence>
<sequence length="258" mass="29400">MESFTRGEQKIAQYFLDNPNSILEENSITDLAQSMGSSNTSIIRFCQKLGYQGFSEFRFALRRELLQRGADSEPAEQAEGKDAWPEAERLLDVYRRYIGLIPQFVKRDQVDELARYIQAARRIVIWGVNRTALSAQQLSYRLSRIGYFSKMTSDYVVMSDDAKILEENDLCIVFSMNGRGNNMGISRSGSYSANMEAAHARGAHVVLITMNKDLGLRKHADLSIVLPWISHENKSNFFEDQIVVYAFIELLLLQFSAD</sequence>
<dbReference type="AlphaFoldDB" id="A0A7X9TC79"/>
<dbReference type="GO" id="GO:1901135">
    <property type="term" value="P:carbohydrate derivative metabolic process"/>
    <property type="evidence" value="ECO:0007669"/>
    <property type="project" value="InterPro"/>
</dbReference>
<evidence type="ECO:0000313" key="7">
    <source>
        <dbReference type="Proteomes" id="UP000565613"/>
    </source>
</evidence>
<name>A0A7X9TC79_9ACTN</name>
<dbReference type="PROSITE" id="PS51464">
    <property type="entry name" value="SIS"/>
    <property type="match status" value="1"/>
</dbReference>
<dbReference type="InterPro" id="IPR036388">
    <property type="entry name" value="WH-like_DNA-bd_sf"/>
</dbReference>
<evidence type="ECO:0000256" key="1">
    <source>
        <dbReference type="ARBA" id="ARBA00023015"/>
    </source>
</evidence>
<dbReference type="Proteomes" id="UP000565613">
    <property type="component" value="Unassembled WGS sequence"/>
</dbReference>
<dbReference type="Pfam" id="PF01418">
    <property type="entry name" value="HTH_6"/>
    <property type="match status" value="1"/>
</dbReference>
<dbReference type="SUPFAM" id="SSF53697">
    <property type="entry name" value="SIS domain"/>
    <property type="match status" value="1"/>
</dbReference>
<keyword evidence="1" id="KW-0805">Transcription regulation</keyword>
<dbReference type="GO" id="GO:0097367">
    <property type="term" value="F:carbohydrate derivative binding"/>
    <property type="evidence" value="ECO:0007669"/>
    <property type="project" value="InterPro"/>
</dbReference>
<evidence type="ECO:0000256" key="2">
    <source>
        <dbReference type="ARBA" id="ARBA00023125"/>
    </source>
</evidence>
<comment type="caution">
    <text evidence="6">The sequence shown here is derived from an EMBL/GenBank/DDBJ whole genome shotgun (WGS) entry which is preliminary data.</text>
</comment>
<dbReference type="PANTHER" id="PTHR30514:SF21">
    <property type="entry name" value="RPIR-FAMILY TRANSCRIPTIONAL REGULATOR"/>
    <property type="match status" value="1"/>
</dbReference>
<protein>
    <submittedName>
        <fullName evidence="6">MurR/RpiR family transcriptional regulator</fullName>
    </submittedName>
</protein>
<dbReference type="InterPro" id="IPR000281">
    <property type="entry name" value="HTH_RpiR"/>
</dbReference>
<dbReference type="PROSITE" id="PS51071">
    <property type="entry name" value="HTH_RPIR"/>
    <property type="match status" value="1"/>
</dbReference>
<evidence type="ECO:0000259" key="5">
    <source>
        <dbReference type="PROSITE" id="PS51464"/>
    </source>
</evidence>
<organism evidence="6 7">
    <name type="scientific">Parafannyhessea umbonata</name>
    <dbReference type="NCBI Taxonomy" id="604330"/>
    <lineage>
        <taxon>Bacteria</taxon>
        <taxon>Bacillati</taxon>
        <taxon>Actinomycetota</taxon>
        <taxon>Coriobacteriia</taxon>
        <taxon>Coriobacteriales</taxon>
        <taxon>Atopobiaceae</taxon>
        <taxon>Parafannyhessea</taxon>
    </lineage>
</organism>
<evidence type="ECO:0000259" key="4">
    <source>
        <dbReference type="PROSITE" id="PS51071"/>
    </source>
</evidence>
<dbReference type="CDD" id="cd05013">
    <property type="entry name" value="SIS_RpiR"/>
    <property type="match status" value="1"/>
</dbReference>
<accession>A0A7X9TC79</accession>
<dbReference type="InterPro" id="IPR047640">
    <property type="entry name" value="RpiR-like"/>
</dbReference>
<dbReference type="EMBL" id="JABAGR010000014">
    <property type="protein sequence ID" value="NMF26731.1"/>
    <property type="molecule type" value="Genomic_DNA"/>
</dbReference>
<dbReference type="GO" id="GO:0003700">
    <property type="term" value="F:DNA-binding transcription factor activity"/>
    <property type="evidence" value="ECO:0007669"/>
    <property type="project" value="InterPro"/>
</dbReference>
<dbReference type="InterPro" id="IPR001347">
    <property type="entry name" value="SIS_dom"/>
</dbReference>
<keyword evidence="3" id="KW-0804">Transcription</keyword>
<keyword evidence="2" id="KW-0238">DNA-binding</keyword>
<dbReference type="SUPFAM" id="SSF46689">
    <property type="entry name" value="Homeodomain-like"/>
    <property type="match status" value="1"/>
</dbReference>
<dbReference type="Pfam" id="PF01380">
    <property type="entry name" value="SIS"/>
    <property type="match status" value="1"/>
</dbReference>
<feature type="domain" description="SIS" evidence="5">
    <location>
        <begin position="113"/>
        <end position="258"/>
    </location>
</feature>
<evidence type="ECO:0000313" key="6">
    <source>
        <dbReference type="EMBL" id="NMF26731.1"/>
    </source>
</evidence>
<feature type="domain" description="HTH rpiR-type" evidence="4">
    <location>
        <begin position="1"/>
        <end position="68"/>
    </location>
</feature>
<reference evidence="6 7" key="1">
    <citation type="submission" date="2020-04" db="EMBL/GenBank/DDBJ databases">
        <authorList>
            <person name="Hitch T.C.A."/>
            <person name="Wylensek D."/>
            <person name="Clavel T."/>
        </authorList>
    </citation>
    <scope>NUCLEOTIDE SEQUENCE [LARGE SCALE GENOMIC DNA]</scope>
    <source>
        <strain evidence="6 7">105184</strain>
    </source>
</reference>
<dbReference type="GO" id="GO:0003677">
    <property type="term" value="F:DNA binding"/>
    <property type="evidence" value="ECO:0007669"/>
    <property type="project" value="UniProtKB-KW"/>
</dbReference>
<gene>
    <name evidence="6" type="ORF">HF885_09935</name>
</gene>